<feature type="transmembrane region" description="Helical" evidence="1">
    <location>
        <begin position="96"/>
        <end position="116"/>
    </location>
</feature>
<dbReference type="KEGG" id="psyt:DSAG12_03950"/>
<keyword evidence="1" id="KW-1133">Transmembrane helix</keyword>
<feature type="transmembrane region" description="Helical" evidence="1">
    <location>
        <begin position="37"/>
        <end position="56"/>
    </location>
</feature>
<organism evidence="3 4">
    <name type="scientific">Promethearchaeum syntrophicum</name>
    <dbReference type="NCBI Taxonomy" id="2594042"/>
    <lineage>
        <taxon>Archaea</taxon>
        <taxon>Promethearchaeati</taxon>
        <taxon>Promethearchaeota</taxon>
        <taxon>Promethearchaeia</taxon>
        <taxon>Promethearchaeales</taxon>
        <taxon>Promethearchaeaceae</taxon>
        <taxon>Promethearchaeum</taxon>
    </lineage>
</organism>
<feature type="transmembrane region" description="Helical" evidence="1">
    <location>
        <begin position="182"/>
        <end position="201"/>
    </location>
</feature>
<dbReference type="RefSeq" id="WP_147665100.1">
    <property type="nucleotide sequence ID" value="NZ_CP042905.2"/>
</dbReference>
<dbReference type="InterPro" id="IPR025698">
    <property type="entry name" value="2TM_dom"/>
</dbReference>
<dbReference type="Pfam" id="PF13239">
    <property type="entry name" value="2TM"/>
    <property type="match status" value="2"/>
</dbReference>
<feature type="domain" description="2TM" evidence="2">
    <location>
        <begin position="91"/>
        <end position="140"/>
    </location>
</feature>
<feature type="transmembrane region" description="Helical" evidence="1">
    <location>
        <begin position="156"/>
        <end position="176"/>
    </location>
</feature>
<feature type="transmembrane region" description="Helical" evidence="1">
    <location>
        <begin position="122"/>
        <end position="144"/>
    </location>
</feature>
<dbReference type="AlphaFoldDB" id="A0A5B9DG73"/>
<evidence type="ECO:0000313" key="3">
    <source>
        <dbReference type="EMBL" id="QEE18112.1"/>
    </source>
</evidence>
<dbReference type="Proteomes" id="UP000321408">
    <property type="component" value="Chromosome"/>
</dbReference>
<reference evidence="3 4" key="2">
    <citation type="journal article" date="2024" name="Int. J. Syst. Evol. Microbiol.">
        <title>Promethearchaeum syntrophicum gen. nov., sp. nov., an anaerobic, obligately syntrophic archaeon, the first isolate of the lineage 'Asgard' archaea, and proposal of the new archaeal phylum Promethearchaeota phyl. nov. and kingdom Promethearchaeati regn. nov.</title>
        <authorList>
            <person name="Imachi H."/>
            <person name="Nobu M.K."/>
            <person name="Kato S."/>
            <person name="Takaki Y."/>
            <person name="Miyazaki M."/>
            <person name="Miyata M."/>
            <person name="Ogawara M."/>
            <person name="Saito Y."/>
            <person name="Sakai S."/>
            <person name="Tahara Y.O."/>
            <person name="Takano Y."/>
            <person name="Tasumi E."/>
            <person name="Uematsu K."/>
            <person name="Yoshimura T."/>
            <person name="Itoh T."/>
            <person name="Ohkuma M."/>
            <person name="Takai K."/>
        </authorList>
    </citation>
    <scope>NUCLEOTIDE SEQUENCE [LARGE SCALE GENOMIC DNA]</scope>
    <source>
        <strain evidence="3 4">MK-D1</strain>
    </source>
</reference>
<name>A0A5B9DG73_9ARCH</name>
<keyword evidence="1" id="KW-0472">Membrane</keyword>
<feature type="transmembrane region" description="Helical" evidence="1">
    <location>
        <begin position="62"/>
        <end position="84"/>
    </location>
</feature>
<sequence length="277" mass="32354">MVDNQRNSENNSNYSRFHGNNPNFNRVGARTGLRAHWITYIAVNCFLMVLNFLTGVSGGNFWFLYPLISWGIGISIHSSVIFIIHRYPYKSDRGFYIHFAVILTVSMFLFLLNVITGMGYPWFAWPVAAMGIGVGEHFVAYMRIKKIELGQPVARLHALWYPAVVCFFLIFVDIFSNGRPNWFWWPCVPIMLVSFVIIDSITRHQENLRTRYHERRERQNLNINVNSNPAFSQDIREEVVVERRINNTPSDKRYCPRCGEESSSNHEYCEYCGLKFE</sequence>
<gene>
    <name evidence="3" type="ORF">DSAG12_03950</name>
</gene>
<evidence type="ECO:0000256" key="1">
    <source>
        <dbReference type="SAM" id="Phobius"/>
    </source>
</evidence>
<feature type="domain" description="2TM" evidence="2">
    <location>
        <begin position="26"/>
        <end position="87"/>
    </location>
</feature>
<accession>A0A5B9DG73</accession>
<protein>
    <submittedName>
        <fullName evidence="3">2TM domain-containing protein</fullName>
    </submittedName>
</protein>
<evidence type="ECO:0000313" key="4">
    <source>
        <dbReference type="Proteomes" id="UP000321408"/>
    </source>
</evidence>
<keyword evidence="4" id="KW-1185">Reference proteome</keyword>
<keyword evidence="1" id="KW-0812">Transmembrane</keyword>
<reference evidence="3 4" key="1">
    <citation type="journal article" date="2020" name="Nature">
        <title>Isolation of an archaeon at the prokaryote-eukaryote interface.</title>
        <authorList>
            <person name="Imachi H."/>
            <person name="Nobu M.K."/>
            <person name="Nakahara N."/>
            <person name="Morono Y."/>
            <person name="Ogawara M."/>
            <person name="Takaki Y."/>
            <person name="Takano Y."/>
            <person name="Uematsu K."/>
            <person name="Ikuta T."/>
            <person name="Ito M."/>
            <person name="Matsui Y."/>
            <person name="Miyazaki M."/>
            <person name="Murata K."/>
            <person name="Saito Y."/>
            <person name="Sakai S."/>
            <person name="Song C."/>
            <person name="Tasumi E."/>
            <person name="Yamanaka Y."/>
            <person name="Yamaguchi T."/>
            <person name="Kamagata Y."/>
            <person name="Tamaki H."/>
            <person name="Takai K."/>
        </authorList>
    </citation>
    <scope>NUCLEOTIDE SEQUENCE [LARGE SCALE GENOMIC DNA]</scope>
    <source>
        <strain evidence="3 4">MK-D1</strain>
    </source>
</reference>
<proteinExistence type="predicted"/>
<dbReference type="EMBL" id="CP042905">
    <property type="protein sequence ID" value="QEE18112.1"/>
    <property type="molecule type" value="Genomic_DNA"/>
</dbReference>
<evidence type="ECO:0000259" key="2">
    <source>
        <dbReference type="Pfam" id="PF13239"/>
    </source>
</evidence>
<dbReference type="GeneID" id="41331915"/>